<keyword evidence="10" id="KW-1185">Reference proteome</keyword>
<dbReference type="PRINTS" id="PR00149">
    <property type="entry name" value="FUMRATELYASE"/>
</dbReference>
<comment type="caution">
    <text evidence="9">The sequence shown here is derived from an EMBL/GenBank/DDBJ whole genome shotgun (WGS) entry which is preliminary data.</text>
</comment>
<evidence type="ECO:0000259" key="8">
    <source>
        <dbReference type="Pfam" id="PF14698"/>
    </source>
</evidence>
<dbReference type="Pfam" id="PF00206">
    <property type="entry name" value="Lyase_1"/>
    <property type="match status" value="1"/>
</dbReference>
<feature type="domain" description="Fumarate lyase N-terminal" evidence="7">
    <location>
        <begin position="8"/>
        <end position="302"/>
    </location>
</feature>
<comment type="pathway">
    <text evidence="1 6">Amino-acid biosynthesis; L-arginine biosynthesis; L-arginine from L-ornithine and carbamoyl phosphate: step 3/3.</text>
</comment>
<evidence type="ECO:0000313" key="10">
    <source>
        <dbReference type="Proteomes" id="UP001595690"/>
    </source>
</evidence>
<name>A0ABV8BYH0_9PSEU</name>
<dbReference type="Proteomes" id="UP001595690">
    <property type="component" value="Unassembled WGS sequence"/>
</dbReference>
<dbReference type="EMBL" id="JBHRZI010000019">
    <property type="protein sequence ID" value="MFC3894780.1"/>
    <property type="molecule type" value="Genomic_DNA"/>
</dbReference>
<dbReference type="Pfam" id="PF14698">
    <property type="entry name" value="ASL_C2"/>
    <property type="match status" value="1"/>
</dbReference>
<evidence type="ECO:0000259" key="7">
    <source>
        <dbReference type="Pfam" id="PF00206"/>
    </source>
</evidence>
<evidence type="ECO:0000256" key="4">
    <source>
        <dbReference type="ARBA" id="ARBA00022605"/>
    </source>
</evidence>
<dbReference type="EC" id="4.3.2.1" evidence="2 6"/>
<dbReference type="HAMAP" id="MF_00006">
    <property type="entry name" value="Arg_succ_lyase"/>
    <property type="match status" value="1"/>
</dbReference>
<dbReference type="Gene3D" id="1.20.200.10">
    <property type="entry name" value="Fumarase/aspartase (Central domain)"/>
    <property type="match status" value="1"/>
</dbReference>
<dbReference type="Gene3D" id="1.10.40.30">
    <property type="entry name" value="Fumarase/aspartase (C-terminal domain)"/>
    <property type="match status" value="1"/>
</dbReference>
<feature type="domain" description="Argininosuccinate lyase C-terminal" evidence="8">
    <location>
        <begin position="365"/>
        <end position="433"/>
    </location>
</feature>
<dbReference type="PANTHER" id="PTHR43814">
    <property type="entry name" value="ARGININOSUCCINATE LYASE"/>
    <property type="match status" value="1"/>
</dbReference>
<dbReference type="InterPro" id="IPR029419">
    <property type="entry name" value="Arg_succ_lyase_C"/>
</dbReference>
<dbReference type="InterPro" id="IPR000362">
    <property type="entry name" value="Fumarate_lyase_fam"/>
</dbReference>
<dbReference type="GO" id="GO:0004056">
    <property type="term" value="F:argininosuccinate lyase activity"/>
    <property type="evidence" value="ECO:0007669"/>
    <property type="project" value="UniProtKB-EC"/>
</dbReference>
<dbReference type="InterPro" id="IPR009049">
    <property type="entry name" value="Argininosuccinate_lyase"/>
</dbReference>
<evidence type="ECO:0000256" key="5">
    <source>
        <dbReference type="ARBA" id="ARBA00023239"/>
    </source>
</evidence>
<dbReference type="PRINTS" id="PR00145">
    <property type="entry name" value="ARGSUCLYASE"/>
</dbReference>
<comment type="catalytic activity">
    <reaction evidence="6">
        <text>2-(N(omega)-L-arginino)succinate = fumarate + L-arginine</text>
        <dbReference type="Rhea" id="RHEA:24020"/>
        <dbReference type="ChEBI" id="CHEBI:29806"/>
        <dbReference type="ChEBI" id="CHEBI:32682"/>
        <dbReference type="ChEBI" id="CHEBI:57472"/>
        <dbReference type="EC" id="4.3.2.1"/>
    </reaction>
</comment>
<dbReference type="CDD" id="cd01359">
    <property type="entry name" value="Argininosuccinate_lyase"/>
    <property type="match status" value="1"/>
</dbReference>
<dbReference type="Gene3D" id="1.10.275.10">
    <property type="entry name" value="Fumarase/aspartase (N-terminal domain)"/>
    <property type="match status" value="1"/>
</dbReference>
<dbReference type="RefSeq" id="WP_382376327.1">
    <property type="nucleotide sequence ID" value="NZ_JBHRZI010000019.1"/>
</dbReference>
<keyword evidence="5 6" id="KW-0456">Lyase</keyword>
<dbReference type="InterPro" id="IPR022761">
    <property type="entry name" value="Fumarate_lyase_N"/>
</dbReference>
<accession>A0ABV8BYH0</accession>
<dbReference type="SUPFAM" id="SSF48557">
    <property type="entry name" value="L-aspartase-like"/>
    <property type="match status" value="1"/>
</dbReference>
<dbReference type="InterPro" id="IPR024083">
    <property type="entry name" value="Fumarase/histidase_N"/>
</dbReference>
<dbReference type="NCBIfam" id="TIGR00838">
    <property type="entry name" value="argH"/>
    <property type="match status" value="1"/>
</dbReference>
<keyword evidence="4 6" id="KW-0028">Amino-acid biosynthesis</keyword>
<keyword evidence="6" id="KW-0963">Cytoplasm</keyword>
<dbReference type="InterPro" id="IPR020557">
    <property type="entry name" value="Fumarate_lyase_CS"/>
</dbReference>
<reference evidence="10" key="1">
    <citation type="journal article" date="2019" name="Int. J. Syst. Evol. Microbiol.">
        <title>The Global Catalogue of Microorganisms (GCM) 10K type strain sequencing project: providing services to taxonomists for standard genome sequencing and annotation.</title>
        <authorList>
            <consortium name="The Broad Institute Genomics Platform"/>
            <consortium name="The Broad Institute Genome Sequencing Center for Infectious Disease"/>
            <person name="Wu L."/>
            <person name="Ma J."/>
        </authorList>
    </citation>
    <scope>NUCLEOTIDE SEQUENCE [LARGE SCALE GENOMIC DNA]</scope>
    <source>
        <strain evidence="10">CGMCC 4.7405</strain>
    </source>
</reference>
<keyword evidence="3 6" id="KW-0055">Arginine biosynthesis</keyword>
<evidence type="ECO:0000256" key="6">
    <source>
        <dbReference type="HAMAP-Rule" id="MF_00006"/>
    </source>
</evidence>
<evidence type="ECO:0000313" key="9">
    <source>
        <dbReference type="EMBL" id="MFC3894780.1"/>
    </source>
</evidence>
<evidence type="ECO:0000256" key="1">
    <source>
        <dbReference type="ARBA" id="ARBA00004941"/>
    </source>
</evidence>
<dbReference type="PROSITE" id="PS00163">
    <property type="entry name" value="FUMARATE_LYASES"/>
    <property type="match status" value="1"/>
</dbReference>
<evidence type="ECO:0000256" key="2">
    <source>
        <dbReference type="ARBA" id="ARBA00012338"/>
    </source>
</evidence>
<proteinExistence type="inferred from homology"/>
<comment type="similarity">
    <text evidence="6">Belongs to the lyase 1 family. Argininosuccinate lyase subfamily.</text>
</comment>
<comment type="subcellular location">
    <subcellularLocation>
        <location evidence="6">Cytoplasm</location>
    </subcellularLocation>
</comment>
<dbReference type="PANTHER" id="PTHR43814:SF1">
    <property type="entry name" value="ARGININOSUCCINATE LYASE"/>
    <property type="match status" value="1"/>
</dbReference>
<protein>
    <recommendedName>
        <fullName evidence="2 6">Argininosuccinate lyase</fullName>
        <shortName evidence="6">ASAL</shortName>
        <ecNumber evidence="2 6">4.3.2.1</ecNumber>
    </recommendedName>
    <alternativeName>
        <fullName evidence="6">Arginosuccinase</fullName>
    </alternativeName>
</protein>
<gene>
    <name evidence="6 9" type="primary">argH</name>
    <name evidence="9" type="ORF">ACFOWZ_25150</name>
</gene>
<evidence type="ECO:0000256" key="3">
    <source>
        <dbReference type="ARBA" id="ARBA00022571"/>
    </source>
</evidence>
<organism evidence="9 10">
    <name type="scientific">Lentzea rhizosphaerae</name>
    <dbReference type="NCBI Taxonomy" id="2041025"/>
    <lineage>
        <taxon>Bacteria</taxon>
        <taxon>Bacillati</taxon>
        <taxon>Actinomycetota</taxon>
        <taxon>Actinomycetes</taxon>
        <taxon>Pseudonocardiales</taxon>
        <taxon>Pseudonocardiaceae</taxon>
        <taxon>Lentzea</taxon>
    </lineage>
</organism>
<dbReference type="InterPro" id="IPR008948">
    <property type="entry name" value="L-Aspartase-like"/>
</dbReference>
<sequence length="463" mass="49618">MSSLWGGRFESGPAEAMARLSLSTHFDWRLAPYDIAGSRAHARVLHAAGLLSDEELAGMQKALDELLADVESGAFTPVLEDEDVHTALERGLIDRAGAELGGKLRAGRSRNDQVATLFRMWLRDAARRVAAGVLDVVDALAAQSETNFGAVMPGRTHLQSAQPVLLSHHLLAHAHSLLRDVDRLHDWDKRAAFSPYGSGALAGSSLGLDPAKVAADLGFYAPVENSIDGTASRDFAAEIAFVLAMVSVNLSRIAEEIIIWTTAEFRFAVLDDAWSTGSSIMPQKKNPDVAELARGKSGRLIGNLAGLLATLKAQPLAYNRDLQEDKEPLFDSVEQLELLLPAFAGMVATLRFDVDRMALLAPAGFTLATDIAEWLVRQGVPFRVAHEAAGACVRAAESRGVGLEDLTDEEFHAISPALTPEVRSVLTVEGSIASRNAHGGTAPSRVREQLDALVARAAAAREF</sequence>